<organism evidence="2 3">
    <name type="scientific">Amycolatopsis ultiminotia</name>
    <dbReference type="NCBI Taxonomy" id="543629"/>
    <lineage>
        <taxon>Bacteria</taxon>
        <taxon>Bacillati</taxon>
        <taxon>Actinomycetota</taxon>
        <taxon>Actinomycetes</taxon>
        <taxon>Pseudonocardiales</taxon>
        <taxon>Pseudonocardiaceae</taxon>
        <taxon>Amycolatopsis</taxon>
    </lineage>
</organism>
<proteinExistence type="predicted"/>
<evidence type="ECO:0000256" key="1">
    <source>
        <dbReference type="SAM" id="MobiDB-lite"/>
    </source>
</evidence>
<comment type="caution">
    <text evidence="2">The sequence shown here is derived from an EMBL/GenBank/DDBJ whole genome shotgun (WGS) entry which is preliminary data.</text>
</comment>
<dbReference type="Proteomes" id="UP001500689">
    <property type="component" value="Unassembled WGS sequence"/>
</dbReference>
<feature type="compositionally biased region" description="Gly residues" evidence="1">
    <location>
        <begin position="1"/>
        <end position="10"/>
    </location>
</feature>
<reference evidence="3" key="1">
    <citation type="journal article" date="2019" name="Int. J. Syst. Evol. Microbiol.">
        <title>The Global Catalogue of Microorganisms (GCM) 10K type strain sequencing project: providing services to taxonomists for standard genome sequencing and annotation.</title>
        <authorList>
            <consortium name="The Broad Institute Genomics Platform"/>
            <consortium name="The Broad Institute Genome Sequencing Center for Infectious Disease"/>
            <person name="Wu L."/>
            <person name="Ma J."/>
        </authorList>
    </citation>
    <scope>NUCLEOTIDE SEQUENCE [LARGE SCALE GENOMIC DNA]</scope>
    <source>
        <strain evidence="3">JCM 16898</strain>
    </source>
</reference>
<evidence type="ECO:0000313" key="3">
    <source>
        <dbReference type="Proteomes" id="UP001500689"/>
    </source>
</evidence>
<sequence>MHAGGYGSRGGTERGQMGDSSLADANAFKNAAARGQVGIDPDAAQTVLNKIRTGKDAIETLLNSAGTLAQPPKLGKNPVGTAMAAKFVQRADGGGDSYSSALRNLLGQYQAAEEGIVTAMSRYHEIDQSAADPFRKA</sequence>
<gene>
    <name evidence="2" type="ORF">GCM10022222_45590</name>
</gene>
<keyword evidence="3" id="KW-1185">Reference proteome</keyword>
<evidence type="ECO:0008006" key="4">
    <source>
        <dbReference type="Google" id="ProtNLM"/>
    </source>
</evidence>
<name>A0ABP6WYM7_9PSEU</name>
<accession>A0ABP6WYM7</accession>
<feature type="region of interest" description="Disordered" evidence="1">
    <location>
        <begin position="1"/>
        <end position="23"/>
    </location>
</feature>
<protein>
    <recommendedName>
        <fullName evidence="4">Excreted virulence factor EspC, type VII ESX diderm</fullName>
    </recommendedName>
</protein>
<dbReference type="EMBL" id="BAAAZN010000009">
    <property type="protein sequence ID" value="GAA3556791.1"/>
    <property type="molecule type" value="Genomic_DNA"/>
</dbReference>
<evidence type="ECO:0000313" key="2">
    <source>
        <dbReference type="EMBL" id="GAA3556791.1"/>
    </source>
</evidence>